<keyword evidence="1" id="KW-0614">Plasmid</keyword>
<dbReference type="KEGG" id="halg:HUG10_21360"/>
<reference evidence="1 2" key="1">
    <citation type="submission" date="2020-07" db="EMBL/GenBank/DDBJ databases">
        <title>Gai3-2, isolated from salt lake.</title>
        <authorList>
            <person name="Cui H."/>
            <person name="Shi X."/>
        </authorList>
    </citation>
    <scope>NUCLEOTIDE SEQUENCE [LARGE SCALE GENOMIC DNA]</scope>
    <source>
        <strain evidence="1 2">Gai3-2</strain>
        <plasmid evidence="1 2">unnamed3</plasmid>
    </source>
</reference>
<accession>A0A7D5KYL7</accession>
<protein>
    <submittedName>
        <fullName evidence="1">Uncharacterized protein</fullName>
    </submittedName>
</protein>
<sequence>MNHVPQESWNDCAPACLAMVTDLPLATVRDEVSVPTSHAEIHGFLLRHTNGSRLITILDPLPVGELRDHADLFADDRPFDERTLILTVESPNPEVEWHAVVVHEGELMDPQLYWEELSEIDDVLCTWGFEVDLRE</sequence>
<keyword evidence="2" id="KW-1185">Reference proteome</keyword>
<dbReference type="EMBL" id="CP058532">
    <property type="protein sequence ID" value="QLG30138.1"/>
    <property type="molecule type" value="Genomic_DNA"/>
</dbReference>
<name>A0A7D5KYL7_9EURY</name>
<dbReference type="Proteomes" id="UP000509750">
    <property type="component" value="Plasmid unnamed3"/>
</dbReference>
<dbReference type="RefSeq" id="WP_179171712.1">
    <property type="nucleotide sequence ID" value="NZ_CP058532.1"/>
</dbReference>
<evidence type="ECO:0000313" key="2">
    <source>
        <dbReference type="Proteomes" id="UP000509750"/>
    </source>
</evidence>
<gene>
    <name evidence="1" type="ORF">HUG10_21360</name>
</gene>
<organism evidence="1 2">
    <name type="scientific">Halorarum halophilum</name>
    <dbReference type="NCBI Taxonomy" id="2743090"/>
    <lineage>
        <taxon>Archaea</taxon>
        <taxon>Methanobacteriati</taxon>
        <taxon>Methanobacteriota</taxon>
        <taxon>Stenosarchaea group</taxon>
        <taxon>Halobacteria</taxon>
        <taxon>Halobacteriales</taxon>
        <taxon>Haloferacaceae</taxon>
        <taxon>Halorarum</taxon>
    </lineage>
</organism>
<dbReference type="GeneID" id="56031439"/>
<dbReference type="AlphaFoldDB" id="A0A7D5KYL7"/>
<dbReference type="OrthoDB" id="384305at2157"/>
<geneLocation type="plasmid" evidence="1 2">
    <name>unnamed3</name>
</geneLocation>
<evidence type="ECO:0000313" key="1">
    <source>
        <dbReference type="EMBL" id="QLG30138.1"/>
    </source>
</evidence>
<proteinExistence type="predicted"/>